<dbReference type="Pfam" id="PF17653">
    <property type="entry name" value="DUF5522"/>
    <property type="match status" value="1"/>
</dbReference>
<sequence length="115" mass="13234">MISSNKICPRCQKTFFCNANDISNCGCRTIHLQQTTLEYLSKTNYDCLCPACLNEINNLVTQTQNSNFPDSAEELMEGIHYYKEGDFFVFKEFYHIQRGYCCANGCRHCPYGNAK</sequence>
<keyword evidence="2" id="KW-1185">Reference proteome</keyword>
<dbReference type="RefSeq" id="WP_131328152.1">
    <property type="nucleotide sequence ID" value="NZ_CP044016.1"/>
</dbReference>
<dbReference type="AlphaFoldDB" id="A0A5P2FUY5"/>
<proteinExistence type="predicted"/>
<protein>
    <submittedName>
        <fullName evidence="1">Cysteine-rich CWC family protein</fullName>
    </submittedName>
</protein>
<organism evidence="1 2">
    <name type="scientific">Rhizosphaericola mali</name>
    <dbReference type="NCBI Taxonomy" id="2545455"/>
    <lineage>
        <taxon>Bacteria</taxon>
        <taxon>Pseudomonadati</taxon>
        <taxon>Bacteroidota</taxon>
        <taxon>Chitinophagia</taxon>
        <taxon>Chitinophagales</taxon>
        <taxon>Chitinophagaceae</taxon>
        <taxon>Rhizosphaericola</taxon>
    </lineage>
</organism>
<dbReference type="EMBL" id="CP044016">
    <property type="protein sequence ID" value="QES87274.1"/>
    <property type="molecule type" value="Genomic_DNA"/>
</dbReference>
<dbReference type="OrthoDB" id="9800168at2"/>
<evidence type="ECO:0000313" key="1">
    <source>
        <dbReference type="EMBL" id="QES87274.1"/>
    </source>
</evidence>
<dbReference type="Proteomes" id="UP000292424">
    <property type="component" value="Chromosome"/>
</dbReference>
<reference evidence="1 2" key="1">
    <citation type="submission" date="2019-09" db="EMBL/GenBank/DDBJ databases">
        <title>Complete genome sequence of Arachidicoccus sp. B3-10 isolated from apple orchard soil.</title>
        <authorList>
            <person name="Kim H.S."/>
            <person name="Han K.-I."/>
            <person name="Suh M.K."/>
            <person name="Lee K.C."/>
            <person name="Eom M.K."/>
            <person name="Kim J.-S."/>
            <person name="Kang S.W."/>
            <person name="Sin Y."/>
            <person name="Lee J.-S."/>
        </authorList>
    </citation>
    <scope>NUCLEOTIDE SEQUENCE [LARGE SCALE GENOMIC DNA]</scope>
    <source>
        <strain evidence="1 2">B3-10</strain>
    </source>
</reference>
<accession>A0A5P2FUY5</accession>
<dbReference type="KEGG" id="arac:E0W69_000885"/>
<dbReference type="Pfam" id="PF14375">
    <property type="entry name" value="Cys_rich_CWC"/>
    <property type="match status" value="1"/>
</dbReference>
<dbReference type="InterPro" id="IPR040807">
    <property type="entry name" value="DUF5522"/>
</dbReference>
<dbReference type="InterPro" id="IPR032720">
    <property type="entry name" value="Cys_rich_CWC"/>
</dbReference>
<gene>
    <name evidence="1" type="ORF">E0W69_000885</name>
</gene>
<evidence type="ECO:0000313" key="2">
    <source>
        <dbReference type="Proteomes" id="UP000292424"/>
    </source>
</evidence>
<name>A0A5P2FUY5_9BACT</name>